<dbReference type="Proteomes" id="UP001652625">
    <property type="component" value="Chromosome 13"/>
</dbReference>
<evidence type="ECO:0000259" key="1">
    <source>
        <dbReference type="Pfam" id="PF26100"/>
    </source>
</evidence>
<keyword evidence="2" id="KW-1185">Reference proteome</keyword>
<gene>
    <name evidence="3" type="primary">LOC136090287</name>
</gene>
<evidence type="ECO:0000313" key="3">
    <source>
        <dbReference type="RefSeq" id="XP_065672668.1"/>
    </source>
</evidence>
<dbReference type="RefSeq" id="XP_065672668.1">
    <property type="nucleotide sequence ID" value="XM_065816596.1"/>
</dbReference>
<dbReference type="GeneID" id="136090287"/>
<protein>
    <submittedName>
        <fullName evidence="3">Uncharacterized protein LOC136090287</fullName>
    </submittedName>
</protein>
<organism evidence="2 3">
    <name type="scientific">Hydra vulgaris</name>
    <name type="common">Hydra</name>
    <name type="synonym">Hydra attenuata</name>
    <dbReference type="NCBI Taxonomy" id="6087"/>
    <lineage>
        <taxon>Eukaryota</taxon>
        <taxon>Metazoa</taxon>
        <taxon>Cnidaria</taxon>
        <taxon>Hydrozoa</taxon>
        <taxon>Hydroidolina</taxon>
        <taxon>Anthoathecata</taxon>
        <taxon>Aplanulata</taxon>
        <taxon>Hydridae</taxon>
        <taxon>Hydra</taxon>
    </lineage>
</organism>
<dbReference type="Pfam" id="PF26100">
    <property type="entry name" value="RAG1_RNase_H"/>
    <property type="match status" value="1"/>
</dbReference>
<evidence type="ECO:0000313" key="2">
    <source>
        <dbReference type="Proteomes" id="UP001652625"/>
    </source>
</evidence>
<proteinExistence type="predicted"/>
<name>A0ABM4DE38_HYDVU</name>
<feature type="domain" description="V(D)J recombination-activating protein 1 RNase H" evidence="1">
    <location>
        <begin position="198"/>
        <end position="320"/>
    </location>
</feature>
<sequence length="524" mass="59482">MFIAKRIKIDKEAIVKLGKVEVLLSFNEDMINQEDDYNSEEDTQRNRKKWDSISRKSKIRRTEELWKNVNKLAEIENIDLKEVCDFLLSRCSSSSCVKTSQITTVTAVAICCDSLLGRSAYRKLRKMLRANSIDVYPSWKKVQDFKNSITPLKTVPLPEPYIGVYSNFTESVKITVAQILKLENVHKTNELTNLVLEIKFGYDGSGGHKMYNQLHNVNTNNIIMAMFCPLKLLNSNADGNNLIWEQISPNSDFSQRPLMLQMGKESRENAQSLTVFNADIKTMKEEGFIIIFNGQYLNIKVNIVADSFDRKASNIFQGLGGAYCDLCDLSKEQCEDICTIEQGFVINRDIETMEQIFLDLVQEDGSLTKKSKDYDVRHGQTASPIAGSNVRSVQVLHALLRGFDHFMKVVVHLSAGVHAWTESKTASTTHFLEIEKKNIQELIGKKTGIKWDFADSSGQGGSTTTGNVARNLLYNEKNRKLITDYISNKHARMLAERYGFLLSNIIRAMSSSQKINIKNIEIYM</sequence>
<reference evidence="3" key="1">
    <citation type="submission" date="2025-08" db="UniProtKB">
        <authorList>
            <consortium name="RefSeq"/>
        </authorList>
    </citation>
    <scope>IDENTIFICATION</scope>
</reference>
<accession>A0ABM4DE38</accession>
<dbReference type="InterPro" id="IPR058554">
    <property type="entry name" value="RAG1_RNase_H"/>
</dbReference>